<protein>
    <submittedName>
        <fullName evidence="1">Veg family protein</fullName>
    </submittedName>
</protein>
<organism evidence="1 2">
    <name type="scientific">Ligilactobacillus faecis</name>
    <dbReference type="NCBI Taxonomy" id="762833"/>
    <lineage>
        <taxon>Bacteria</taxon>
        <taxon>Bacillati</taxon>
        <taxon>Bacillota</taxon>
        <taxon>Bacilli</taxon>
        <taxon>Lactobacillales</taxon>
        <taxon>Lactobacillaceae</taxon>
        <taxon>Ligilactobacillus</taxon>
    </lineage>
</organism>
<dbReference type="PIRSF" id="PIRSF037257">
    <property type="entry name" value="DUF1021"/>
    <property type="match status" value="1"/>
</dbReference>
<dbReference type="Gene3D" id="2.30.30.100">
    <property type="match status" value="1"/>
</dbReference>
<comment type="caution">
    <text evidence="1">The sequence shown here is derived from an EMBL/GenBank/DDBJ whole genome shotgun (WGS) entry which is preliminary data.</text>
</comment>
<dbReference type="InterPro" id="IPR009366">
    <property type="entry name" value="Protein_Veg"/>
</dbReference>
<evidence type="ECO:0000313" key="1">
    <source>
        <dbReference type="EMBL" id="MEY8662451.1"/>
    </source>
</evidence>
<dbReference type="EMBL" id="JBCLUF010000018">
    <property type="protein sequence ID" value="MEY8662451.1"/>
    <property type="molecule type" value="Genomic_DNA"/>
</dbReference>
<sequence>MPTSLLKIKSKLDNCIGAGLTVTSHVGRKKVTKRHGILRETFPAVFIVELSHEENAVERVSYSYTDVLTNNIILDFDN</sequence>
<evidence type="ECO:0000313" key="2">
    <source>
        <dbReference type="Proteomes" id="UP001565236"/>
    </source>
</evidence>
<reference evidence="1 2" key="1">
    <citation type="submission" date="2024-03" db="EMBL/GenBank/DDBJ databases">
        <title>Mouse gut bacterial collection (mGBC) of GemPharmatech.</title>
        <authorList>
            <person name="He Y."/>
            <person name="Dong L."/>
            <person name="Wu D."/>
            <person name="Gao X."/>
            <person name="Lin Z."/>
        </authorList>
    </citation>
    <scope>NUCLEOTIDE SEQUENCE [LARGE SCALE GENOMIC DNA]</scope>
    <source>
        <strain evidence="1 2">15-30</strain>
    </source>
</reference>
<name>A0ABV4DPP8_9LACO</name>
<dbReference type="Proteomes" id="UP001565236">
    <property type="component" value="Unassembled WGS sequence"/>
</dbReference>
<dbReference type="RefSeq" id="WP_280605464.1">
    <property type="nucleotide sequence ID" value="NZ_CP123639.1"/>
</dbReference>
<dbReference type="Pfam" id="PF06257">
    <property type="entry name" value="VEG"/>
    <property type="match status" value="1"/>
</dbReference>
<dbReference type="PANTHER" id="PTHR40026:SF1">
    <property type="entry name" value="PROTEIN VEG"/>
    <property type="match status" value="1"/>
</dbReference>
<accession>A0ABV4DPP8</accession>
<proteinExistence type="predicted"/>
<keyword evidence="2" id="KW-1185">Reference proteome</keyword>
<gene>
    <name evidence="1" type="ORF">AALT52_06060</name>
</gene>
<dbReference type="PANTHER" id="PTHR40026">
    <property type="entry name" value="PROTEIN VEG"/>
    <property type="match status" value="1"/>
</dbReference>